<organism evidence="2 3">
    <name type="scientific">Austropuccinia psidii MF-1</name>
    <dbReference type="NCBI Taxonomy" id="1389203"/>
    <lineage>
        <taxon>Eukaryota</taxon>
        <taxon>Fungi</taxon>
        <taxon>Dikarya</taxon>
        <taxon>Basidiomycota</taxon>
        <taxon>Pucciniomycotina</taxon>
        <taxon>Pucciniomycetes</taxon>
        <taxon>Pucciniales</taxon>
        <taxon>Sphaerophragmiaceae</taxon>
        <taxon>Austropuccinia</taxon>
    </lineage>
</organism>
<dbReference type="Proteomes" id="UP000765509">
    <property type="component" value="Unassembled WGS sequence"/>
</dbReference>
<name>A0A9Q3I866_9BASI</name>
<sequence length="88" mass="9589">MISVQCSLCSYSNSKSPLDGTTEVPQLRANLDRQPNLEGEAPSRKEGRGSRRSSSFSGVVDGFPRTSRTTFKGPGGIPRYWRANSNPV</sequence>
<dbReference type="AlphaFoldDB" id="A0A9Q3I866"/>
<feature type="region of interest" description="Disordered" evidence="1">
    <location>
        <begin position="11"/>
        <end position="88"/>
    </location>
</feature>
<gene>
    <name evidence="2" type="ORF">O181_070352</name>
</gene>
<comment type="caution">
    <text evidence="2">The sequence shown here is derived from an EMBL/GenBank/DDBJ whole genome shotgun (WGS) entry which is preliminary data.</text>
</comment>
<keyword evidence="3" id="KW-1185">Reference proteome</keyword>
<reference evidence="2" key="1">
    <citation type="submission" date="2021-03" db="EMBL/GenBank/DDBJ databases">
        <title>Draft genome sequence of rust myrtle Austropuccinia psidii MF-1, a brazilian biotype.</title>
        <authorList>
            <person name="Quecine M.C."/>
            <person name="Pachon D.M.R."/>
            <person name="Bonatelli M.L."/>
            <person name="Correr F.H."/>
            <person name="Franceschini L.M."/>
            <person name="Leite T.F."/>
            <person name="Margarido G.R.A."/>
            <person name="Almeida C.A."/>
            <person name="Ferrarezi J.A."/>
            <person name="Labate C.A."/>
        </authorList>
    </citation>
    <scope>NUCLEOTIDE SEQUENCE</scope>
    <source>
        <strain evidence="2">MF-1</strain>
    </source>
</reference>
<protein>
    <submittedName>
        <fullName evidence="2">Uncharacterized protein</fullName>
    </submittedName>
</protein>
<evidence type="ECO:0000313" key="3">
    <source>
        <dbReference type="Proteomes" id="UP000765509"/>
    </source>
</evidence>
<evidence type="ECO:0000256" key="1">
    <source>
        <dbReference type="SAM" id="MobiDB-lite"/>
    </source>
</evidence>
<dbReference type="EMBL" id="AVOT02036174">
    <property type="protein sequence ID" value="MBW0530637.1"/>
    <property type="molecule type" value="Genomic_DNA"/>
</dbReference>
<evidence type="ECO:0000313" key="2">
    <source>
        <dbReference type="EMBL" id="MBW0530637.1"/>
    </source>
</evidence>
<proteinExistence type="predicted"/>
<accession>A0A9Q3I866</accession>